<feature type="domain" description="HNH nuclease" evidence="1">
    <location>
        <begin position="274"/>
        <end position="323"/>
    </location>
</feature>
<protein>
    <submittedName>
        <fullName evidence="2">DUF968 domain-containing protein</fullName>
    </submittedName>
</protein>
<dbReference type="Gene3D" id="3.30.50.20">
    <property type="entry name" value="prophage-derive protein ybcO"/>
    <property type="match status" value="1"/>
</dbReference>
<evidence type="ECO:0000313" key="2">
    <source>
        <dbReference type="EMBL" id="EFJ6483585.1"/>
    </source>
</evidence>
<name>A0AAN3HDB7_ECOLX</name>
<accession>A0AAN3HDB7</accession>
<dbReference type="EMBL" id="AATCLQ010000039">
    <property type="protein sequence ID" value="EFJ6483585.1"/>
    <property type="molecule type" value="Genomic_DNA"/>
</dbReference>
<reference evidence="2" key="2">
    <citation type="submission" date="2020-02" db="EMBL/GenBank/DDBJ databases">
        <authorList>
            <person name="Ashton P.M."/>
            <person name="Dallman T."/>
            <person name="Nair S."/>
            <person name="De Pinna E."/>
            <person name="Peters T."/>
            <person name="Grant K."/>
        </authorList>
    </citation>
    <scope>NUCLEOTIDE SEQUENCE</scope>
    <source>
        <strain evidence="2">93335</strain>
    </source>
</reference>
<proteinExistence type="predicted"/>
<dbReference type="Pfam" id="PF06147">
    <property type="entry name" value="DUF968"/>
    <property type="match status" value="1"/>
</dbReference>
<dbReference type="Proteomes" id="UP000186595">
    <property type="component" value="Unassembled WGS sequence"/>
</dbReference>
<sequence length="359" mass="40008">MQAILTVFPQRNAGITLIKTGNLTARFRDGQRVMIRDVPAVLAGVPSGEIPSSGQGLAGEEELKDFFADDRVIKRAGGSDALARWVSRIAGCQCENGDHVENMMTARTMQGGAIRLCHACDNRHYMKGYRELADVIARNRAEWLMDFIRMNLGLGEDHQVSIPELFCWAVLNDVADAVPVEIVRRIRRLPEEEQLRGTMREADINPWQISADAVVKKLTERAKPVSTHNALVAHAVRREKTDEQERAVLKLATDSDPVMGYMRRPRMQRLVLPDYTAWVKRQRCCGCGKVADDPHHITGHGFGGAGIKAHDLFVIPLCRECHQALHNDRKGWEERNGSQLLWVLRTLDRAAGIGALAGG</sequence>
<evidence type="ECO:0000259" key="1">
    <source>
        <dbReference type="SMART" id="SM00507"/>
    </source>
</evidence>
<dbReference type="InterPro" id="IPR010373">
    <property type="entry name" value="DUF968"/>
</dbReference>
<dbReference type="EMBL" id="MPGR01000001">
    <property type="protein sequence ID" value="OKB72837.1"/>
    <property type="molecule type" value="Genomic_DNA"/>
</dbReference>
<organism evidence="2 5">
    <name type="scientific">Escherichia coli</name>
    <dbReference type="NCBI Taxonomy" id="562"/>
    <lineage>
        <taxon>Bacteria</taxon>
        <taxon>Pseudomonadati</taxon>
        <taxon>Pseudomonadota</taxon>
        <taxon>Gammaproteobacteria</taxon>
        <taxon>Enterobacterales</taxon>
        <taxon>Enterobacteriaceae</taxon>
        <taxon>Escherichia</taxon>
    </lineage>
</organism>
<reference evidence="3 4" key="1">
    <citation type="submission" date="2016-11" db="EMBL/GenBank/DDBJ databases">
        <title>Draft genome sequences of five Shigatoxin-producing Escherichia coli isolates harboring the new recently described Subtilase cytotoxin allelic variant subAB2-3.</title>
        <authorList>
            <person name="Tasara T."/>
            <person name="Fierz L."/>
            <person name="Klumpp J."/>
            <person name="Schmidt H."/>
            <person name="Stephan R."/>
        </authorList>
    </citation>
    <scope>NUCLEOTIDE SEQUENCE [LARGE SCALE GENOMIC DNA]</scope>
    <source>
        <strain evidence="3 4">453</strain>
    </source>
</reference>
<comment type="caution">
    <text evidence="2">The sequence shown here is derived from an EMBL/GenBank/DDBJ whole genome shotgun (WGS) entry which is preliminary data.</text>
</comment>
<evidence type="ECO:0000313" key="3">
    <source>
        <dbReference type="EMBL" id="OKB72837.1"/>
    </source>
</evidence>
<gene>
    <name evidence="2" type="ORF">A2J79_003989</name>
    <name evidence="3" type="ORF">BMT50_08685</name>
</gene>
<dbReference type="SMART" id="SM00507">
    <property type="entry name" value="HNHc"/>
    <property type="match status" value="1"/>
</dbReference>
<dbReference type="InterPro" id="IPR003615">
    <property type="entry name" value="HNH_nuc"/>
</dbReference>
<dbReference type="Proteomes" id="UP000711811">
    <property type="component" value="Unassembled WGS sequence"/>
</dbReference>
<evidence type="ECO:0000313" key="4">
    <source>
        <dbReference type="Proteomes" id="UP000186595"/>
    </source>
</evidence>
<dbReference type="AlphaFoldDB" id="A0AAN3HDB7"/>
<dbReference type="RefSeq" id="WP_033805461.1">
    <property type="nucleotide sequence ID" value="NZ_CCVO01000075.1"/>
</dbReference>
<evidence type="ECO:0000313" key="5">
    <source>
        <dbReference type="Proteomes" id="UP000711811"/>
    </source>
</evidence>